<dbReference type="PROSITE" id="PS50005">
    <property type="entry name" value="TPR"/>
    <property type="match status" value="3"/>
</dbReference>
<evidence type="ECO:0000313" key="5">
    <source>
        <dbReference type="Proteomes" id="UP000828390"/>
    </source>
</evidence>
<reference evidence="4" key="1">
    <citation type="journal article" date="2019" name="bioRxiv">
        <title>The Genome of the Zebra Mussel, Dreissena polymorpha: A Resource for Invasive Species Research.</title>
        <authorList>
            <person name="McCartney M.A."/>
            <person name="Auch B."/>
            <person name="Kono T."/>
            <person name="Mallez S."/>
            <person name="Zhang Y."/>
            <person name="Obille A."/>
            <person name="Becker A."/>
            <person name="Abrahante J.E."/>
            <person name="Garbe J."/>
            <person name="Badalamenti J.P."/>
            <person name="Herman A."/>
            <person name="Mangelson H."/>
            <person name="Liachko I."/>
            <person name="Sullivan S."/>
            <person name="Sone E.D."/>
            <person name="Koren S."/>
            <person name="Silverstein K.A.T."/>
            <person name="Beckman K.B."/>
            <person name="Gohl D.M."/>
        </authorList>
    </citation>
    <scope>NUCLEOTIDE SEQUENCE</scope>
    <source>
        <strain evidence="4">Duluth1</strain>
        <tissue evidence="4">Whole animal</tissue>
    </source>
</reference>
<reference evidence="4" key="2">
    <citation type="submission" date="2020-11" db="EMBL/GenBank/DDBJ databases">
        <authorList>
            <person name="McCartney M.A."/>
            <person name="Auch B."/>
            <person name="Kono T."/>
            <person name="Mallez S."/>
            <person name="Becker A."/>
            <person name="Gohl D.M."/>
            <person name="Silverstein K.A.T."/>
            <person name="Koren S."/>
            <person name="Bechman K.B."/>
            <person name="Herman A."/>
            <person name="Abrahante J.E."/>
            <person name="Garbe J."/>
        </authorList>
    </citation>
    <scope>NUCLEOTIDE SEQUENCE</scope>
    <source>
        <strain evidence="4">Duluth1</strain>
        <tissue evidence="4">Whole animal</tissue>
    </source>
</reference>
<dbReference type="EMBL" id="JAIWYP010000007">
    <property type="protein sequence ID" value="KAH3800207.1"/>
    <property type="molecule type" value="Genomic_DNA"/>
</dbReference>
<feature type="repeat" description="TPR" evidence="1">
    <location>
        <begin position="103"/>
        <end position="136"/>
    </location>
</feature>
<dbReference type="Pfam" id="PF13424">
    <property type="entry name" value="TPR_12"/>
    <property type="match status" value="1"/>
</dbReference>
<evidence type="ECO:0000256" key="1">
    <source>
        <dbReference type="PROSITE-ProRule" id="PRU00339"/>
    </source>
</evidence>
<sequence length="1644" mass="186393">MERSGGYGTSLAQSFSLPSLGGSEPISEADEFVEMRSLRESGDKALQLQDFKAAIKYYNEALEINEHNPEVLLARAAACIEMHDYISAQRDTEFLIGQDPENHEAHRLHGVTLQYLHQYKEALTSFLTALDLDPDNSDHLTDLIADVAGQFCNISEQMRDSLREMDSYKKLSEVGVCLFQAKKYKICIKILEAAQRYQTNQKGITMRVLLTLANAHSALKHMDKAISLYQECLQTAIATHDQIYQTKALVNIATLYLENQDTHQAITLIAIIYYEKLLQLEAELVQETGSEDILPDFWTKELQCGLHLNLSIAYKAIGDMYSAIKHAHKYVHFIEKYGFEGKIKAESYHNTGMLNEVLGKYNDAINNYNKYLNECKGNGDKKGMAQAYGCLGSVYAALRNWKLSVTYHEQYVAMAARFEDRRMKIIANEMLADTLMLKGDYDQALIAYEEMINCCVRTDYRTRATAMCKLGHVYRALKKHQYSLYFYEQAAELAEDFEYPEIETLSHYNIACIQQQSTQMLELEKALKYFQNLIPYYESKIRQHTAESSHCPTEYYMQLQECYDGIQTVHAKLGNKEEALQFAEAYRKRSLTQTHNYQASALTSQSHTAPWDMWTVERMGRVVSQQNSTVLYYSLLTDQLLLWVLQPGAGLVRFYARRAKGEHQNMIETIDAMLEEIRQGCDRKTLPNVCENRAVPLKKGDLELARKRNLQLGRQALNKSKEESVEPLTEKSSENGEESEEQKSVQRRMYDLLVSPIEDILLKLPKDSHLMIVPDKSLHFCPFNLLQDFLDRYLYTRFSITYLPSLLLLDKVVANELNHLRMQDDLEFERQLNKKGGILNSVNKFTSSSGMSSPSSESLLMGINPRRVANPRLLTRPPQSRMAPMAPPTPGVLPKQATMYEEDFHKHSQWRSPRTLRGSYRSTLNTPQSSAISGPANLDRAFSFSTFTTLTSVTSTGTDITTSSQTVTQFKQVSCQDRCLVFGNPKLPESLMLHGKPWRPGLEDLKAAKREATSVAELLDVGPVLCEMATKQKFLQDIEQAAVVHIATYGCWQEGLMVMSPSRVDGGEGTPPQESYVITVNDVLGLKLTAQLVVLSLGHSPYRADNLQAGYLLPSAFIAAGAQCVMTTMWPLPDVCVEKFFHAFYLALQHGSLATAAFVAGMTALKRDERFGSPYFWSGFLLIGKDVYINVKEIRHAMLDQTLDTAESEVEQTSGHEYLNPKPVLAPLKKKPENLRLLQTHLGTLLRNNAGHPKCLPELIDLLDSSLKRLHTEENNRQTSRLHDDLLSGPGAVDLLKFLGFHFQARGTTLDNPYVIYPHWNKDELLIPTYDALRSLVEIGKNPELVLAVCSVLPISQDSISLIIDLLSVTKHAPEIQLKVSDLSVRPLWTNLSLKNLLLAVGFHQIGMLLNFNRTPENRQLMMALFQLLLSVSQSKSQVLLYRLDVNLLGTNSDLKVSLYTFLNGSKALGFVNTKLRFKDLKSTSDFPELTKLPSLAPLILPRNQLHMSTPWLSKSESLIEMEEKVKLARTRSDLDENFKESLERAKTWHQITITAQTHDSRKANESLNAYGRPQTSPPKVKVLPGSTASTERIPVDLKVTLKNPEVDQRRDYAHYIYKERVQNIEKRHKNEVMKLYLPYVNSV</sequence>
<accession>A0A9D4FQN0</accession>
<organism evidence="4 5">
    <name type="scientific">Dreissena polymorpha</name>
    <name type="common">Zebra mussel</name>
    <name type="synonym">Mytilus polymorpha</name>
    <dbReference type="NCBI Taxonomy" id="45954"/>
    <lineage>
        <taxon>Eukaryota</taxon>
        <taxon>Metazoa</taxon>
        <taxon>Spiralia</taxon>
        <taxon>Lophotrochozoa</taxon>
        <taxon>Mollusca</taxon>
        <taxon>Bivalvia</taxon>
        <taxon>Autobranchia</taxon>
        <taxon>Heteroconchia</taxon>
        <taxon>Euheterodonta</taxon>
        <taxon>Imparidentia</taxon>
        <taxon>Neoheterodontei</taxon>
        <taxon>Myida</taxon>
        <taxon>Dreissenoidea</taxon>
        <taxon>Dreissenidae</taxon>
        <taxon>Dreissena</taxon>
    </lineage>
</organism>
<name>A0A9D4FQN0_DREPO</name>
<dbReference type="PANTHER" id="PTHR10098">
    <property type="entry name" value="RAPSYN-RELATED"/>
    <property type="match status" value="1"/>
</dbReference>
<comment type="caution">
    <text evidence="4">The sequence shown here is derived from an EMBL/GenBank/DDBJ whole genome shotgun (WGS) entry which is preliminary data.</text>
</comment>
<gene>
    <name evidence="4" type="ORF">DPMN_153837</name>
</gene>
<feature type="domain" description="CHAT" evidence="3">
    <location>
        <begin position="747"/>
        <end position="808"/>
    </location>
</feature>
<feature type="repeat" description="TPR" evidence="1">
    <location>
        <begin position="35"/>
        <end position="68"/>
    </location>
</feature>
<feature type="repeat" description="TPR" evidence="1">
    <location>
        <begin position="464"/>
        <end position="497"/>
    </location>
</feature>
<dbReference type="SUPFAM" id="SSF48452">
    <property type="entry name" value="TPR-like"/>
    <property type="match status" value="3"/>
</dbReference>
<dbReference type="SMART" id="SM00028">
    <property type="entry name" value="TPR"/>
    <property type="match status" value="10"/>
</dbReference>
<proteinExistence type="predicted"/>
<dbReference type="InterPro" id="IPR019734">
    <property type="entry name" value="TPR_rpt"/>
</dbReference>
<evidence type="ECO:0000256" key="2">
    <source>
        <dbReference type="SAM" id="MobiDB-lite"/>
    </source>
</evidence>
<feature type="region of interest" description="Disordered" evidence="2">
    <location>
        <begin position="719"/>
        <end position="745"/>
    </location>
</feature>
<dbReference type="Pfam" id="PF13181">
    <property type="entry name" value="TPR_8"/>
    <property type="match status" value="2"/>
</dbReference>
<dbReference type="Proteomes" id="UP000828390">
    <property type="component" value="Unassembled WGS sequence"/>
</dbReference>
<feature type="region of interest" description="Disordered" evidence="2">
    <location>
        <begin position="1568"/>
        <end position="1587"/>
    </location>
</feature>
<keyword evidence="1" id="KW-0802">TPR repeat</keyword>
<protein>
    <recommendedName>
        <fullName evidence="3">CHAT domain-containing protein</fullName>
    </recommendedName>
</protein>
<feature type="domain" description="CHAT" evidence="3">
    <location>
        <begin position="961"/>
        <end position="1185"/>
    </location>
</feature>
<evidence type="ECO:0000259" key="3">
    <source>
        <dbReference type="Pfam" id="PF12770"/>
    </source>
</evidence>
<keyword evidence="5" id="KW-1185">Reference proteome</keyword>
<dbReference type="InterPro" id="IPR024983">
    <property type="entry name" value="CHAT_dom"/>
</dbReference>
<dbReference type="Gene3D" id="1.25.40.10">
    <property type="entry name" value="Tetratricopeptide repeat domain"/>
    <property type="match status" value="4"/>
</dbReference>
<feature type="compositionally biased region" description="Basic and acidic residues" evidence="2">
    <location>
        <begin position="719"/>
        <end position="734"/>
    </location>
</feature>
<dbReference type="InterPro" id="IPR011990">
    <property type="entry name" value="TPR-like_helical_dom_sf"/>
</dbReference>
<evidence type="ECO:0000313" key="4">
    <source>
        <dbReference type="EMBL" id="KAH3800207.1"/>
    </source>
</evidence>
<dbReference type="Pfam" id="PF12770">
    <property type="entry name" value="CHAT"/>
    <property type="match status" value="2"/>
</dbReference>
<dbReference type="PANTHER" id="PTHR10098:SF108">
    <property type="entry name" value="TETRATRICOPEPTIDE REPEAT PROTEIN 28"/>
    <property type="match status" value="1"/>
</dbReference>